<gene>
    <name evidence="2" type="ORF">KFK09_008015</name>
</gene>
<dbReference type="EMBL" id="JAGYWB010000006">
    <property type="protein sequence ID" value="KAI0520539.1"/>
    <property type="molecule type" value="Genomic_DNA"/>
</dbReference>
<sequence length="235" mass="25694">MGERRLPTAEDVMKKIKDDGDFDALRLKIIRAVKENEDLRKNIVDQVKQSDILNHEGSEDLKPRQLSDAIYQELGRKIMGQISDEIWKTIRLNDSIKDDIKSTVEHVFNKMVGTEAQGTQVSSNSSFSHEIQIAGREANGIIKTSMTTPTREANILNSNETNEPPAFASTVDKIDASKSSDLQENEQSPGLIQNTKELFKEAKDRPPGGGSSHGSGDGGGGGEADDDSDLPPGFD</sequence>
<feature type="compositionally biased region" description="Gly residues" evidence="1">
    <location>
        <begin position="207"/>
        <end position="222"/>
    </location>
</feature>
<feature type="compositionally biased region" description="Basic and acidic residues" evidence="1">
    <location>
        <begin position="197"/>
        <end position="206"/>
    </location>
</feature>
<keyword evidence="3" id="KW-1185">Reference proteome</keyword>
<dbReference type="Proteomes" id="UP000829196">
    <property type="component" value="Unassembled WGS sequence"/>
</dbReference>
<feature type="compositionally biased region" description="Polar residues" evidence="1">
    <location>
        <begin position="179"/>
        <end position="196"/>
    </location>
</feature>
<accession>A0A8T3BVX8</accession>
<name>A0A8T3BVX8_DENNO</name>
<organism evidence="2 3">
    <name type="scientific">Dendrobium nobile</name>
    <name type="common">Orchid</name>
    <dbReference type="NCBI Taxonomy" id="94219"/>
    <lineage>
        <taxon>Eukaryota</taxon>
        <taxon>Viridiplantae</taxon>
        <taxon>Streptophyta</taxon>
        <taxon>Embryophyta</taxon>
        <taxon>Tracheophyta</taxon>
        <taxon>Spermatophyta</taxon>
        <taxon>Magnoliopsida</taxon>
        <taxon>Liliopsida</taxon>
        <taxon>Asparagales</taxon>
        <taxon>Orchidaceae</taxon>
        <taxon>Epidendroideae</taxon>
        <taxon>Malaxideae</taxon>
        <taxon>Dendrobiinae</taxon>
        <taxon>Dendrobium</taxon>
    </lineage>
</organism>
<evidence type="ECO:0000256" key="1">
    <source>
        <dbReference type="SAM" id="MobiDB-lite"/>
    </source>
</evidence>
<reference evidence="2" key="1">
    <citation type="journal article" date="2022" name="Front. Genet.">
        <title>Chromosome-Scale Assembly of the Dendrobium nobile Genome Provides Insights Into the Molecular Mechanism of the Biosynthesis of the Medicinal Active Ingredient of Dendrobium.</title>
        <authorList>
            <person name="Xu Q."/>
            <person name="Niu S.-C."/>
            <person name="Li K.-L."/>
            <person name="Zheng P.-J."/>
            <person name="Zhang X.-J."/>
            <person name="Jia Y."/>
            <person name="Liu Y."/>
            <person name="Niu Y.-X."/>
            <person name="Yu L.-H."/>
            <person name="Chen D.-F."/>
            <person name="Zhang G.-Q."/>
        </authorList>
    </citation>
    <scope>NUCLEOTIDE SEQUENCE</scope>
    <source>
        <tissue evidence="2">Leaf</tissue>
    </source>
</reference>
<dbReference type="OrthoDB" id="784699at2759"/>
<comment type="caution">
    <text evidence="2">The sequence shown here is derived from an EMBL/GenBank/DDBJ whole genome shotgun (WGS) entry which is preliminary data.</text>
</comment>
<evidence type="ECO:0000313" key="3">
    <source>
        <dbReference type="Proteomes" id="UP000829196"/>
    </source>
</evidence>
<dbReference type="PANTHER" id="PTHR34356">
    <property type="entry name" value="ANTIGENIC HEAT-STABLE PROTEIN"/>
    <property type="match status" value="1"/>
</dbReference>
<dbReference type="AlphaFoldDB" id="A0A8T3BVX8"/>
<protein>
    <submittedName>
        <fullName evidence="2">Uncharacterized protein</fullName>
    </submittedName>
</protein>
<feature type="region of interest" description="Disordered" evidence="1">
    <location>
        <begin position="176"/>
        <end position="235"/>
    </location>
</feature>
<proteinExistence type="predicted"/>
<dbReference type="PANTHER" id="PTHR34356:SF3">
    <property type="entry name" value="EXPRESSED PROTEIN"/>
    <property type="match status" value="1"/>
</dbReference>
<evidence type="ECO:0000313" key="2">
    <source>
        <dbReference type="EMBL" id="KAI0520539.1"/>
    </source>
</evidence>